<dbReference type="EMBL" id="PDNA01000103">
    <property type="protein sequence ID" value="PGH13535.1"/>
    <property type="molecule type" value="Genomic_DNA"/>
</dbReference>
<gene>
    <name evidence="1" type="ORF">AJ80_06285</name>
</gene>
<dbReference type="STRING" id="1447883.A0A2B7XX68"/>
<name>A0A2B7XX68_POLH7</name>
<dbReference type="OrthoDB" id="2831558at2759"/>
<dbReference type="Proteomes" id="UP000224634">
    <property type="component" value="Unassembled WGS sequence"/>
</dbReference>
<comment type="caution">
    <text evidence="1">The sequence shown here is derived from an EMBL/GenBank/DDBJ whole genome shotgun (WGS) entry which is preliminary data.</text>
</comment>
<proteinExistence type="predicted"/>
<keyword evidence="2" id="KW-1185">Reference proteome</keyword>
<sequence>MSLVALFRHLVQKTNQQLFRGLQFRETLSFKLLLFARNLLVDGEATYLALLEELREKWSEIPGVQEAGTPPFPIHVSAEEVSSIEADCEGAAAAMDLMKEGLVDHGQFDEAKRALRKVKEEMIKEHAKDDEEVKAWNDAWPFDD</sequence>
<dbReference type="AlphaFoldDB" id="A0A2B7XX68"/>
<reference evidence="1 2" key="1">
    <citation type="submission" date="2017-10" db="EMBL/GenBank/DDBJ databases">
        <title>Comparative genomics in systemic dimorphic fungi from Ajellomycetaceae.</title>
        <authorList>
            <person name="Munoz J.F."/>
            <person name="Mcewen J.G."/>
            <person name="Clay O.K."/>
            <person name="Cuomo C.A."/>
        </authorList>
    </citation>
    <scope>NUCLEOTIDE SEQUENCE [LARGE SCALE GENOMIC DNA]</scope>
    <source>
        <strain evidence="1 2">UAMH7299</strain>
    </source>
</reference>
<organism evidence="1 2">
    <name type="scientific">Polytolypa hystricis (strain UAMH7299)</name>
    <dbReference type="NCBI Taxonomy" id="1447883"/>
    <lineage>
        <taxon>Eukaryota</taxon>
        <taxon>Fungi</taxon>
        <taxon>Dikarya</taxon>
        <taxon>Ascomycota</taxon>
        <taxon>Pezizomycotina</taxon>
        <taxon>Eurotiomycetes</taxon>
        <taxon>Eurotiomycetidae</taxon>
        <taxon>Onygenales</taxon>
        <taxon>Onygenales incertae sedis</taxon>
        <taxon>Polytolypa</taxon>
    </lineage>
</organism>
<evidence type="ECO:0000313" key="2">
    <source>
        <dbReference type="Proteomes" id="UP000224634"/>
    </source>
</evidence>
<accession>A0A2B7XX68</accession>
<evidence type="ECO:0000313" key="1">
    <source>
        <dbReference type="EMBL" id="PGH13535.1"/>
    </source>
</evidence>
<protein>
    <submittedName>
        <fullName evidence="1">Uncharacterized protein</fullName>
    </submittedName>
</protein>